<organism evidence="3 4">
    <name type="scientific">Tetracentron sinense</name>
    <name type="common">Spur-leaf</name>
    <dbReference type="NCBI Taxonomy" id="13715"/>
    <lineage>
        <taxon>Eukaryota</taxon>
        <taxon>Viridiplantae</taxon>
        <taxon>Streptophyta</taxon>
        <taxon>Embryophyta</taxon>
        <taxon>Tracheophyta</taxon>
        <taxon>Spermatophyta</taxon>
        <taxon>Magnoliopsida</taxon>
        <taxon>Trochodendrales</taxon>
        <taxon>Trochodendraceae</taxon>
        <taxon>Tetracentron</taxon>
    </lineage>
</organism>
<evidence type="ECO:0000259" key="2">
    <source>
        <dbReference type="Pfam" id="PF02179"/>
    </source>
</evidence>
<accession>A0A834ZGD6</accession>
<feature type="domain" description="BAG" evidence="2">
    <location>
        <begin position="6"/>
        <end position="78"/>
    </location>
</feature>
<gene>
    <name evidence="3" type="ORF">HHK36_005980</name>
</gene>
<dbReference type="AlphaFoldDB" id="A0A834ZGD6"/>
<reference evidence="3 4" key="1">
    <citation type="submission" date="2020-04" db="EMBL/GenBank/DDBJ databases">
        <title>Plant Genome Project.</title>
        <authorList>
            <person name="Zhang R.-G."/>
        </authorList>
    </citation>
    <scope>NUCLEOTIDE SEQUENCE [LARGE SCALE GENOMIC DNA]</scope>
    <source>
        <strain evidence="3">YNK0</strain>
        <tissue evidence="3">Leaf</tissue>
    </source>
</reference>
<dbReference type="EMBL" id="JABCRI010000004">
    <property type="protein sequence ID" value="KAF8406859.1"/>
    <property type="molecule type" value="Genomic_DNA"/>
</dbReference>
<dbReference type="Proteomes" id="UP000655225">
    <property type="component" value="Unassembled WGS sequence"/>
</dbReference>
<keyword evidence="1" id="KW-0143">Chaperone</keyword>
<proteinExistence type="predicted"/>
<dbReference type="GO" id="GO:0051087">
    <property type="term" value="F:protein-folding chaperone binding"/>
    <property type="evidence" value="ECO:0007669"/>
    <property type="project" value="InterPro"/>
</dbReference>
<dbReference type="SUPFAM" id="SSF63491">
    <property type="entry name" value="BAG domain"/>
    <property type="match status" value="1"/>
</dbReference>
<dbReference type="PANTHER" id="PTHR33322:SF4">
    <property type="entry name" value="BAG DOMAIN CONTAINING PROTEIN, EXPRESSED"/>
    <property type="match status" value="1"/>
</dbReference>
<evidence type="ECO:0000313" key="3">
    <source>
        <dbReference type="EMBL" id="KAF8406859.1"/>
    </source>
</evidence>
<dbReference type="Gene3D" id="1.20.58.120">
    <property type="entry name" value="BAG domain"/>
    <property type="match status" value="1"/>
</dbReference>
<dbReference type="Pfam" id="PF02179">
    <property type="entry name" value="BAG"/>
    <property type="match status" value="1"/>
</dbReference>
<name>A0A834ZGD6_TETSI</name>
<comment type="caution">
    <text evidence="3">The sequence shown here is derived from an EMBL/GenBank/DDBJ whole genome shotgun (WGS) entry which is preliminary data.</text>
</comment>
<evidence type="ECO:0000313" key="4">
    <source>
        <dbReference type="Proteomes" id="UP000655225"/>
    </source>
</evidence>
<sequence length="137" mass="15172">MKKIVGIGSEVDEIERRLSQREMVDLIRRVGKERLKVNEVLMDLLFRLDSVNRVDSGVRGCWKAMIRKAIALQERVDAIVTRDQSLDVADGIETKDQTLEMDGNGDSSGSCETIAEAVDQALGIKNNLALTAKPSLM</sequence>
<dbReference type="PANTHER" id="PTHR33322">
    <property type="entry name" value="BAG DOMAIN CONTAINING PROTEIN, EXPRESSED"/>
    <property type="match status" value="1"/>
</dbReference>
<dbReference type="GO" id="GO:0006457">
    <property type="term" value="P:protein folding"/>
    <property type="evidence" value="ECO:0007669"/>
    <property type="project" value="TreeGrafter"/>
</dbReference>
<dbReference type="OMA" id="VDKVERW"/>
<dbReference type="InterPro" id="IPR040400">
    <property type="entry name" value="BAG5/6/7/8"/>
</dbReference>
<dbReference type="InterPro" id="IPR036533">
    <property type="entry name" value="BAG_dom_sf"/>
</dbReference>
<protein>
    <recommendedName>
        <fullName evidence="2">BAG domain-containing protein</fullName>
    </recommendedName>
</protein>
<dbReference type="InterPro" id="IPR003103">
    <property type="entry name" value="BAG_domain"/>
</dbReference>
<dbReference type="GO" id="GO:0009506">
    <property type="term" value="C:plasmodesma"/>
    <property type="evidence" value="ECO:0007669"/>
    <property type="project" value="TreeGrafter"/>
</dbReference>
<keyword evidence="4" id="KW-1185">Reference proteome</keyword>
<dbReference type="OrthoDB" id="1923217at2759"/>
<evidence type="ECO:0000256" key="1">
    <source>
        <dbReference type="ARBA" id="ARBA00023186"/>
    </source>
</evidence>